<protein>
    <submittedName>
        <fullName evidence="2">Retrotransposon protein, putative, Ty1-copia subclass</fullName>
    </submittedName>
</protein>
<feature type="domain" description="Reverse transcriptase Ty1/copia-type" evidence="1">
    <location>
        <begin position="2"/>
        <end position="102"/>
    </location>
</feature>
<dbReference type="InterPro" id="IPR013103">
    <property type="entry name" value="RVT_2"/>
</dbReference>
<dbReference type="EMBL" id="BKCJ010982757">
    <property type="protein sequence ID" value="GFC59744.1"/>
    <property type="molecule type" value="Genomic_DNA"/>
</dbReference>
<gene>
    <name evidence="2" type="ORF">Tci_831714</name>
</gene>
<name>A0A699QEF9_TANCI</name>
<dbReference type="Pfam" id="PF07727">
    <property type="entry name" value="RVT_2"/>
    <property type="match status" value="1"/>
</dbReference>
<dbReference type="AlphaFoldDB" id="A0A699QEF9"/>
<organism evidence="2">
    <name type="scientific">Tanacetum cinerariifolium</name>
    <name type="common">Dalmatian daisy</name>
    <name type="synonym">Chrysanthemum cinerariifolium</name>
    <dbReference type="NCBI Taxonomy" id="118510"/>
    <lineage>
        <taxon>Eukaryota</taxon>
        <taxon>Viridiplantae</taxon>
        <taxon>Streptophyta</taxon>
        <taxon>Embryophyta</taxon>
        <taxon>Tracheophyta</taxon>
        <taxon>Spermatophyta</taxon>
        <taxon>Magnoliopsida</taxon>
        <taxon>eudicotyledons</taxon>
        <taxon>Gunneridae</taxon>
        <taxon>Pentapetalae</taxon>
        <taxon>asterids</taxon>
        <taxon>campanulids</taxon>
        <taxon>Asterales</taxon>
        <taxon>Asteraceae</taxon>
        <taxon>Asteroideae</taxon>
        <taxon>Anthemideae</taxon>
        <taxon>Anthemidinae</taxon>
        <taxon>Tanacetum</taxon>
    </lineage>
</organism>
<proteinExistence type="predicted"/>
<evidence type="ECO:0000313" key="2">
    <source>
        <dbReference type="EMBL" id="GFC59744.1"/>
    </source>
</evidence>
<sequence length="153" mass="17532">IVVDRPPNAKVVKNKWLYKKKTDMDGTVHTYKARLVAKGCTQSFGIDNQETFSPVADIRAIRILIAIAAYYDYEIWQMDVKTAFLNGRLDEDIYMEQPKGCTRPDVAFALNLCTEEIQIQNLRLQVSVMQPGNAIKMIRSLRRVMSLSSMEEQ</sequence>
<feature type="non-terminal residue" evidence="2">
    <location>
        <position position="1"/>
    </location>
</feature>
<reference evidence="2" key="1">
    <citation type="journal article" date="2019" name="Sci. Rep.">
        <title>Draft genome of Tanacetum cinerariifolium, the natural source of mosquito coil.</title>
        <authorList>
            <person name="Yamashiro T."/>
            <person name="Shiraishi A."/>
            <person name="Satake H."/>
            <person name="Nakayama K."/>
        </authorList>
    </citation>
    <scope>NUCLEOTIDE SEQUENCE</scope>
</reference>
<evidence type="ECO:0000259" key="1">
    <source>
        <dbReference type="Pfam" id="PF07727"/>
    </source>
</evidence>
<comment type="caution">
    <text evidence="2">The sequence shown here is derived from an EMBL/GenBank/DDBJ whole genome shotgun (WGS) entry which is preliminary data.</text>
</comment>
<accession>A0A699QEF9</accession>